<dbReference type="InterPro" id="IPR007284">
    <property type="entry name" value="Ground-like_dom"/>
</dbReference>
<protein>
    <submittedName>
        <fullName evidence="4">Ground-like domain-containing protein</fullName>
    </submittedName>
</protein>
<evidence type="ECO:0000259" key="2">
    <source>
        <dbReference type="Pfam" id="PF04155"/>
    </source>
</evidence>
<feature type="domain" description="Ground-like" evidence="2">
    <location>
        <begin position="118"/>
        <end position="197"/>
    </location>
</feature>
<keyword evidence="1" id="KW-0732">Signal</keyword>
<reference evidence="4" key="1">
    <citation type="submission" date="2016-11" db="UniProtKB">
        <authorList>
            <consortium name="WormBaseParasite"/>
        </authorList>
    </citation>
    <scope>IDENTIFICATION</scope>
</reference>
<organism evidence="3 4">
    <name type="scientific">Caenorhabditis tropicalis</name>
    <dbReference type="NCBI Taxonomy" id="1561998"/>
    <lineage>
        <taxon>Eukaryota</taxon>
        <taxon>Metazoa</taxon>
        <taxon>Ecdysozoa</taxon>
        <taxon>Nematoda</taxon>
        <taxon>Chromadorea</taxon>
        <taxon>Rhabditida</taxon>
        <taxon>Rhabditina</taxon>
        <taxon>Rhabditomorpha</taxon>
        <taxon>Rhabditoidea</taxon>
        <taxon>Rhabditidae</taxon>
        <taxon>Peloderinae</taxon>
        <taxon>Caenorhabditis</taxon>
    </lineage>
</organism>
<sequence length="221" mass="25305">MVLRRILISTFLFIYTCFVVSVPIVPTTEEGEKFSAAPNNTPISKVYIFGRPVYIREPFVVPQRNSTEQIDFSKLFDTAKQRKHRASYVDEPVYAANKGGAYVTNKYPLKQCYTERSGYMCCNLRLENVMHDTAVKMKESKSCNLQKMATMLANITESVFGTDFEAISAVGDFASKIHFYSDYVCKMQRDGRTLLVYATPDRHNYAVPERHGYPTYTPYTL</sequence>
<dbReference type="STRING" id="1561998.A0A1I7UZU8"/>
<evidence type="ECO:0000313" key="3">
    <source>
        <dbReference type="Proteomes" id="UP000095282"/>
    </source>
</evidence>
<proteinExistence type="predicted"/>
<dbReference type="Pfam" id="PF04155">
    <property type="entry name" value="Ground-like"/>
    <property type="match status" value="1"/>
</dbReference>
<dbReference type="Proteomes" id="UP000095282">
    <property type="component" value="Unplaced"/>
</dbReference>
<feature type="signal peptide" evidence="1">
    <location>
        <begin position="1"/>
        <end position="21"/>
    </location>
</feature>
<accession>A0A1I7UZU8</accession>
<evidence type="ECO:0000256" key="1">
    <source>
        <dbReference type="SAM" id="SignalP"/>
    </source>
</evidence>
<evidence type="ECO:0000313" key="4">
    <source>
        <dbReference type="WBParaSite" id="Csp11.Scaffold630.g20995.t1"/>
    </source>
</evidence>
<dbReference type="PANTHER" id="PTHR31967">
    <property type="entry name" value="GROUNDHOG (HEDGEHOG-LIKE FAMILY)-RELATED"/>
    <property type="match status" value="1"/>
</dbReference>
<dbReference type="WBParaSite" id="Csp11.Scaffold630.g20995.t1">
    <property type="protein sequence ID" value="Csp11.Scaffold630.g20995.t1"/>
    <property type="gene ID" value="Csp11.Scaffold630.g20995"/>
</dbReference>
<name>A0A1I7UZU8_9PELO</name>
<feature type="chain" id="PRO_5009309626" evidence="1">
    <location>
        <begin position="22"/>
        <end position="221"/>
    </location>
</feature>
<dbReference type="PANTHER" id="PTHR31967:SF20">
    <property type="entry name" value="GROUND-LIKE DOMAIN-CONTAINING PROTEIN"/>
    <property type="match status" value="1"/>
</dbReference>
<dbReference type="AlphaFoldDB" id="A0A1I7UZU8"/>
<keyword evidence="3" id="KW-1185">Reference proteome</keyword>